<evidence type="ECO:0000256" key="1">
    <source>
        <dbReference type="ARBA" id="ARBA00022723"/>
    </source>
</evidence>
<evidence type="ECO:0000313" key="7">
    <source>
        <dbReference type="EMBL" id="SBT72592.1"/>
    </source>
</evidence>
<keyword evidence="1" id="KW-0479">Metal-binding</keyword>
<dbReference type="EMBL" id="FLRJ01000077">
    <property type="protein sequence ID" value="SBT72592.1"/>
    <property type="molecule type" value="Genomic_DNA"/>
</dbReference>
<feature type="domain" description="B box-type" evidence="6">
    <location>
        <begin position="357"/>
        <end position="404"/>
    </location>
</feature>
<evidence type="ECO:0000256" key="2">
    <source>
        <dbReference type="ARBA" id="ARBA00022833"/>
    </source>
</evidence>
<dbReference type="CDD" id="cd19821">
    <property type="entry name" value="Bbox1_BBX-like"/>
    <property type="match status" value="1"/>
</dbReference>
<feature type="compositionally biased region" description="Gly residues" evidence="5">
    <location>
        <begin position="266"/>
        <end position="281"/>
    </location>
</feature>
<reference evidence="7 8" key="1">
    <citation type="submission" date="2016-06" db="EMBL/GenBank/DDBJ databases">
        <authorList>
            <consortium name="Pathogen Informatics"/>
        </authorList>
    </citation>
    <scope>NUCLEOTIDE SEQUENCE [LARGE SCALE GENOMIC DNA]</scope>
</reference>
<dbReference type="SUPFAM" id="SSF57845">
    <property type="entry name" value="B-box zinc-binding domain"/>
    <property type="match status" value="1"/>
</dbReference>
<feature type="coiled-coil region" evidence="4">
    <location>
        <begin position="482"/>
        <end position="513"/>
    </location>
</feature>
<dbReference type="InterPro" id="IPR049808">
    <property type="entry name" value="CONSTANS-like_Bbox1"/>
</dbReference>
<dbReference type="PANTHER" id="PTHR31717">
    <property type="entry name" value="ZINC FINGER PROTEIN CONSTANS-LIKE 10"/>
    <property type="match status" value="1"/>
</dbReference>
<keyword evidence="3" id="KW-0863">Zinc-finger</keyword>
<dbReference type="VEuPathDB" id="PlasmoDB:POWCR01_000036700"/>
<feature type="domain" description="B box-type" evidence="6">
    <location>
        <begin position="409"/>
        <end position="454"/>
    </location>
</feature>
<dbReference type="OrthoDB" id="153872at2759"/>
<feature type="region of interest" description="Disordered" evidence="5">
    <location>
        <begin position="260"/>
        <end position="281"/>
    </location>
</feature>
<organism evidence="7 8">
    <name type="scientific">Plasmodium ovale</name>
    <name type="common">malaria parasite P. ovale</name>
    <dbReference type="NCBI Taxonomy" id="36330"/>
    <lineage>
        <taxon>Eukaryota</taxon>
        <taxon>Sar</taxon>
        <taxon>Alveolata</taxon>
        <taxon>Apicomplexa</taxon>
        <taxon>Aconoidasida</taxon>
        <taxon>Haemosporida</taxon>
        <taxon>Plasmodiidae</taxon>
        <taxon>Plasmodium</taxon>
        <taxon>Plasmodium (Plasmodium)</taxon>
    </lineage>
</organism>
<evidence type="ECO:0000256" key="4">
    <source>
        <dbReference type="SAM" id="Coils"/>
    </source>
</evidence>
<dbReference type="Pfam" id="PF00643">
    <property type="entry name" value="zf-B_box"/>
    <property type="match status" value="1"/>
</dbReference>
<dbReference type="PROSITE" id="PS50119">
    <property type="entry name" value="ZF_BBOX"/>
    <property type="match status" value="2"/>
</dbReference>
<dbReference type="PANTHER" id="PTHR31717:SF45">
    <property type="entry name" value="ZINC FINGER PROTEIN CONSTANS-LIKE 14-RELATED"/>
    <property type="match status" value="1"/>
</dbReference>
<evidence type="ECO:0000259" key="6">
    <source>
        <dbReference type="PROSITE" id="PS50119"/>
    </source>
</evidence>
<evidence type="ECO:0000256" key="3">
    <source>
        <dbReference type="PROSITE-ProRule" id="PRU00024"/>
    </source>
</evidence>
<evidence type="ECO:0000313" key="8">
    <source>
        <dbReference type="Proteomes" id="UP000243200"/>
    </source>
</evidence>
<dbReference type="Proteomes" id="UP000243200">
    <property type="component" value="Unassembled WGS sequence"/>
</dbReference>
<dbReference type="Gene3D" id="3.30.160.60">
    <property type="entry name" value="Classic Zinc Finger"/>
    <property type="match status" value="1"/>
</dbReference>
<keyword evidence="2" id="KW-0862">Zinc</keyword>
<protein>
    <submittedName>
        <fullName evidence="7">Zinc finger protein, putative</fullName>
    </submittedName>
</protein>
<dbReference type="InterPro" id="IPR000315">
    <property type="entry name" value="Znf_B-box"/>
</dbReference>
<name>A0A1C3KG37_PLAOA</name>
<evidence type="ECO:0000256" key="5">
    <source>
        <dbReference type="SAM" id="MobiDB-lite"/>
    </source>
</evidence>
<proteinExistence type="predicted"/>
<dbReference type="VEuPathDB" id="PlasmoDB:PocGH01_10023700"/>
<keyword evidence="4" id="KW-0175">Coiled coil</keyword>
<dbReference type="GO" id="GO:0008270">
    <property type="term" value="F:zinc ion binding"/>
    <property type="evidence" value="ECO:0007669"/>
    <property type="project" value="UniProtKB-KW"/>
</dbReference>
<sequence>MCTLEVNMSMQNMYFVHGVVSNNQLNCSLRDLTCMLVTNYHKRAKTPLRIRTDVNILDNNLTQIFRDSEEWLTLEYFLQMNVRTSRVKLVQAWHVSPIQLINNFEKRNSEKLVLKSFIDATSLDMDNNIQDVCTRGFSISKKGLKLSVGNFNIPGFPLISLNQSNLFSDPYELTYEQGETSKWKKSLKKIINHSQTVLLSGERGIFEFFLCDVGVGLSLSVSEKEVSTYNRDNLPIEYDSIFIKKKKNKALEDSLTVHYKSREGTDSGGGEIGGDGSGGNGSGSNGSGCNGSGCNGSGCNGSGCNEINLALGGDVMPSYGVLPYYTFHHEYIIYDSSQLLPRFLLQFECDPSGEEHFSLPLCDYCGNAPSLFYCESDEVKLCEKCDDIIHSQNKLVKKHIRKTLNEAQTNPGKCKVHLQNYVNMFCTVCHIPICNLCVTYHAHTDLSSENFFQLSSNRDTIISLNMAYKAIIHRSAKPSNFLKKRKKSLNELLNKIDKLHEQVRLNINNAEKNVYTILEDLVKQLHATTDKKMCSVLSEEYELKRQFNEIMWNENFLFYLQTILPPADFMNAWLKHCQCREEIEKNSQTTEKVYSLIFPDMRIRGNINVVTEGAIEHEKAYHSAEKI</sequence>
<dbReference type="CDD" id="cd19756">
    <property type="entry name" value="Bbox2"/>
    <property type="match status" value="1"/>
</dbReference>
<dbReference type="AlphaFoldDB" id="A0A1C3KG37"/>
<dbReference type="SMART" id="SM00336">
    <property type="entry name" value="BBOX"/>
    <property type="match status" value="2"/>
</dbReference>
<accession>A0A1C3KG37</accession>
<gene>
    <name evidence="7" type="primary">PowCR01_000036700</name>
    <name evidence="7" type="ORF">POWCR01_000036700</name>
</gene>